<evidence type="ECO:0000256" key="5">
    <source>
        <dbReference type="ARBA" id="ARBA00022692"/>
    </source>
</evidence>
<dbReference type="PANTHER" id="PTHR21049">
    <property type="entry name" value="RIBOPHORIN I"/>
    <property type="match status" value="1"/>
</dbReference>
<accession>A0A8H7QYC8</accession>
<dbReference type="EMBL" id="JAEPRD010000088">
    <property type="protein sequence ID" value="KAG2200085.1"/>
    <property type="molecule type" value="Genomic_DNA"/>
</dbReference>
<comment type="subcellular location">
    <subcellularLocation>
        <location evidence="2 10">Endoplasmic reticulum membrane</location>
        <topology evidence="2 10">Single-pass type I membrane protein</topology>
    </subcellularLocation>
</comment>
<evidence type="ECO:0000313" key="11">
    <source>
        <dbReference type="EMBL" id="KAG2200085.1"/>
    </source>
</evidence>
<dbReference type="Proteomes" id="UP000603453">
    <property type="component" value="Unassembled WGS sequence"/>
</dbReference>
<comment type="pathway">
    <text evidence="3 10">Protein modification; protein glycosylation.</text>
</comment>
<evidence type="ECO:0000256" key="3">
    <source>
        <dbReference type="ARBA" id="ARBA00004922"/>
    </source>
</evidence>
<dbReference type="InterPro" id="IPR007676">
    <property type="entry name" value="Ribophorin_I"/>
</dbReference>
<keyword evidence="9 10" id="KW-0472">Membrane</keyword>
<keyword evidence="6" id="KW-0732">Signal</keyword>
<dbReference type="AlphaFoldDB" id="A0A8H7QYC8"/>
<evidence type="ECO:0000256" key="4">
    <source>
        <dbReference type="ARBA" id="ARBA00008905"/>
    </source>
</evidence>
<evidence type="ECO:0000256" key="1">
    <source>
        <dbReference type="ARBA" id="ARBA00002791"/>
    </source>
</evidence>
<sequence length="496" mass="56289">MKLCRCVYIYKTTSLFLYHFFYKNTVMISVRLLLQVLFAFSCACVALAFPTQFENTKVIRTIDVTTAIAREDVGIRAKNIDSVPASEYYFYVPIVISKNAASISAFLRKQKTELQVVLEDEDAANQMYVYKVILNEPVQPQQDVLLGLKIAYTHTIKPMPTKLPQVARQHTIFAFNSYLLSPYQTIETKTTLQTPSKNIVSHSGAAGKSAGNGNKVVYGPYENVAPLSFDIATCHFENSKPLITITTLERDIEISHWGNNLAVEEHYALRNDGAGLDKDFNRVQYQATAHIHDQTNVLKSLTFDLPALARDPYFRDEVGNVSTSHFRVEKEKSVLELTPRYPLFGGWNYTWYYGYNTDLGQYAHKAKSGKYVLNIKFVENVKDMTVDKAIVRVVLPEGATNAKVNTPFAIDQELITKHFTYFDSTGRLMVVLEKDNVVREHELPIQIEYEYSSFRLLQKPIVASAAIFLLFLVSIGLNKLSFTIGKEVRFALFACY</sequence>
<comment type="similarity">
    <text evidence="4 10">Belongs to the OST1 family.</text>
</comment>
<feature type="transmembrane region" description="Helical" evidence="10">
    <location>
        <begin position="461"/>
        <end position="480"/>
    </location>
</feature>
<gene>
    <name evidence="11" type="ORF">INT47_007730</name>
</gene>
<reference evidence="11" key="1">
    <citation type="submission" date="2020-12" db="EMBL/GenBank/DDBJ databases">
        <title>Metabolic potential, ecology and presence of endohyphal bacteria is reflected in genomic diversity of Mucoromycotina.</title>
        <authorList>
            <person name="Muszewska A."/>
            <person name="Okrasinska A."/>
            <person name="Steczkiewicz K."/>
            <person name="Drgas O."/>
            <person name="Orlowska M."/>
            <person name="Perlinska-Lenart U."/>
            <person name="Aleksandrzak-Piekarczyk T."/>
            <person name="Szatraj K."/>
            <person name="Zielenkiewicz U."/>
            <person name="Pilsyk S."/>
            <person name="Malc E."/>
            <person name="Mieczkowski P."/>
            <person name="Kruszewska J.S."/>
            <person name="Biernat P."/>
            <person name="Pawlowska J."/>
        </authorList>
    </citation>
    <scope>NUCLEOTIDE SEQUENCE</scope>
    <source>
        <strain evidence="11">WA0000017839</strain>
    </source>
</reference>
<comment type="caution">
    <text evidence="11">The sequence shown here is derived from an EMBL/GenBank/DDBJ whole genome shotgun (WGS) entry which is preliminary data.</text>
</comment>
<name>A0A8H7QYC8_9FUNG</name>
<evidence type="ECO:0000256" key="2">
    <source>
        <dbReference type="ARBA" id="ARBA00004115"/>
    </source>
</evidence>
<comment type="subunit">
    <text evidence="10">Component of the oligosaccharyltransferase (OST) complex.</text>
</comment>
<keyword evidence="8 10" id="KW-1133">Transmembrane helix</keyword>
<evidence type="ECO:0000256" key="8">
    <source>
        <dbReference type="ARBA" id="ARBA00022989"/>
    </source>
</evidence>
<dbReference type="GO" id="GO:0008250">
    <property type="term" value="C:oligosaccharyltransferase complex"/>
    <property type="evidence" value="ECO:0007669"/>
    <property type="project" value="UniProtKB-UniRule"/>
</dbReference>
<dbReference type="GO" id="GO:0018279">
    <property type="term" value="P:protein N-linked glycosylation via asparagine"/>
    <property type="evidence" value="ECO:0007669"/>
    <property type="project" value="TreeGrafter"/>
</dbReference>
<proteinExistence type="inferred from homology"/>
<evidence type="ECO:0000256" key="9">
    <source>
        <dbReference type="ARBA" id="ARBA00023136"/>
    </source>
</evidence>
<evidence type="ECO:0000256" key="6">
    <source>
        <dbReference type="ARBA" id="ARBA00022729"/>
    </source>
</evidence>
<comment type="function">
    <text evidence="1 10">Subunit of the oligosaccharyl transferase (OST) complex that catalyzes the initial transfer of a defined glycan (Glc(3)Man(9)GlcNAc(2) in eukaryotes) from the lipid carrier dolichol-pyrophosphate to an asparagine residue within an Asn-X-Ser/Thr consensus motif in nascent polypeptide chains, the first step in protein N-glycosylation. N-glycosylation occurs cotranslationally and the complex associates with the Sec61 complex at the channel-forming translocon complex that mediates protein translocation across the endoplasmic reticulum (ER). All subunits are required for a maximal enzyme activity.</text>
</comment>
<keyword evidence="12" id="KW-1185">Reference proteome</keyword>
<dbReference type="OrthoDB" id="310030at2759"/>
<evidence type="ECO:0000256" key="10">
    <source>
        <dbReference type="RuleBase" id="RU361143"/>
    </source>
</evidence>
<dbReference type="UniPathway" id="UPA00378"/>
<keyword evidence="5 10" id="KW-0812">Transmembrane</keyword>
<dbReference type="Pfam" id="PF04597">
    <property type="entry name" value="Ribophorin_I"/>
    <property type="match status" value="1"/>
</dbReference>
<protein>
    <recommendedName>
        <fullName evidence="10">Dolichyl-diphosphooligosaccharide--protein glycosyltransferase subunit 1</fullName>
    </recommendedName>
</protein>
<evidence type="ECO:0000256" key="7">
    <source>
        <dbReference type="ARBA" id="ARBA00022824"/>
    </source>
</evidence>
<keyword evidence="7 10" id="KW-0256">Endoplasmic reticulum</keyword>
<organism evidence="11 12">
    <name type="scientific">Mucor saturninus</name>
    <dbReference type="NCBI Taxonomy" id="64648"/>
    <lineage>
        <taxon>Eukaryota</taxon>
        <taxon>Fungi</taxon>
        <taxon>Fungi incertae sedis</taxon>
        <taxon>Mucoromycota</taxon>
        <taxon>Mucoromycotina</taxon>
        <taxon>Mucoromycetes</taxon>
        <taxon>Mucorales</taxon>
        <taxon>Mucorineae</taxon>
        <taxon>Mucoraceae</taxon>
        <taxon>Mucor</taxon>
    </lineage>
</organism>
<dbReference type="PANTHER" id="PTHR21049:SF0">
    <property type="entry name" value="DOLICHYL-DIPHOSPHOOLIGOSACCHARIDE--PROTEIN GLYCOSYLTRANSFERASE SUBUNIT 1"/>
    <property type="match status" value="1"/>
</dbReference>
<evidence type="ECO:0000313" key="12">
    <source>
        <dbReference type="Proteomes" id="UP000603453"/>
    </source>
</evidence>